<dbReference type="Proteomes" id="UP000215509">
    <property type="component" value="Unassembled WGS sequence"/>
</dbReference>
<dbReference type="Pfam" id="PF07230">
    <property type="entry name" value="Portal_T4"/>
    <property type="match status" value="1"/>
</dbReference>
<name>A0A229UNX1_9BACL</name>
<reference evidence="2 3" key="1">
    <citation type="submission" date="2017-07" db="EMBL/GenBank/DDBJ databases">
        <title>Genome sequencing and assembly of Paenibacillus rigui.</title>
        <authorList>
            <person name="Mayilraj S."/>
        </authorList>
    </citation>
    <scope>NUCLEOTIDE SEQUENCE [LARGE SCALE GENOMIC DNA]</scope>
    <source>
        <strain evidence="2 3">JCM 16352</strain>
    </source>
</reference>
<gene>
    <name evidence="2" type="ORF">CF651_19015</name>
</gene>
<accession>A0A229UNX1</accession>
<sequence length="738" mass="83294">MAGRINKVVTMVLDFFGKSQQAEIEPERTPVASYAESPSLYIFDQFKVATDRIATIREVNNLVKLDLRFKTTNNRMAADAVRGGFRIVVSGSDADRARLKQKGKTLKRLTPGANIAQQVVDDFLNRTKLQAKSREHARVLIRDGDIFLNPVVDLLSGIILDIRRAPALTIKRNSNEYGQFPDIERAFSQIDPRTQINSLLEIGPPSMSRTDFALFQMNHIRWLEEETEMYGTSHYASARATYKILNKMEIASAVRREFRSVQKFNHKLPEGTQERDAIEYMRLVGLIDKNGNPTRNAHLLSDFVGTADVKVLNGDENLDQMDDIKYFEDLLWLNLGVPKAILTAGQDINRDILKVQYPHYLETLEDITDLLEYGDTGQFSGYRAIVDLQLLLAGINPDSISYDIVWSDKSGETPAERLDRVQIALGAGGGVKVITLEKGIQEIAKDFDIEDPAEMAAQLEEEERQKQADLVQHSAINKKPENRSQAVTDVVLEDRPEFEDIEVEARSAVSRFFNAVYQRMVNVTDEDAALIDAEDQDDAPVNMNEIEKSFDEAWSTEEESYQKAIVKSMTQTGVMGAERAVQLVMDFNKGAAVDPTGPQMGVGVKMKIVKKDIYEDLLEASGERIKGIKETTRLKIQSLSAKAYEENLGWKALMIQLKPVIQDEIRAEMIARTELSWAYNRSAKRIYIDAGFEKVRWSTVLDQRTCPTCRSRHGIVYPIDDHPGIPAHPRCRCTLLPD</sequence>
<keyword evidence="3" id="KW-1185">Reference proteome</keyword>
<dbReference type="InterPro" id="IPR006528">
    <property type="entry name" value="Phage_head_morphogenesis_dom"/>
</dbReference>
<dbReference type="EMBL" id="NMQW01000027">
    <property type="protein sequence ID" value="OXM84599.1"/>
    <property type="molecule type" value="Genomic_DNA"/>
</dbReference>
<evidence type="ECO:0000313" key="2">
    <source>
        <dbReference type="EMBL" id="OXM84599.1"/>
    </source>
</evidence>
<proteinExistence type="predicted"/>
<evidence type="ECO:0000259" key="1">
    <source>
        <dbReference type="Pfam" id="PF04233"/>
    </source>
</evidence>
<dbReference type="OrthoDB" id="9765386at2"/>
<dbReference type="InterPro" id="IPR010823">
    <property type="entry name" value="Portal_Gp20"/>
</dbReference>
<protein>
    <submittedName>
        <fullName evidence="2">Phage head morphogenesis protein</fullName>
    </submittedName>
</protein>
<comment type="caution">
    <text evidence="2">The sequence shown here is derived from an EMBL/GenBank/DDBJ whole genome shotgun (WGS) entry which is preliminary data.</text>
</comment>
<evidence type="ECO:0000313" key="3">
    <source>
        <dbReference type="Proteomes" id="UP000215509"/>
    </source>
</evidence>
<dbReference type="AlphaFoldDB" id="A0A229UNX1"/>
<dbReference type="RefSeq" id="WP_094016455.1">
    <property type="nucleotide sequence ID" value="NZ_NMQW01000027.1"/>
</dbReference>
<organism evidence="2 3">
    <name type="scientific">Paenibacillus rigui</name>
    <dbReference type="NCBI Taxonomy" id="554312"/>
    <lineage>
        <taxon>Bacteria</taxon>
        <taxon>Bacillati</taxon>
        <taxon>Bacillota</taxon>
        <taxon>Bacilli</taxon>
        <taxon>Bacillales</taxon>
        <taxon>Paenibacillaceae</taxon>
        <taxon>Paenibacillus</taxon>
    </lineage>
</organism>
<dbReference type="Pfam" id="PF04233">
    <property type="entry name" value="Phage_Mu_F"/>
    <property type="match status" value="1"/>
</dbReference>
<feature type="domain" description="Phage head morphogenesis" evidence="1">
    <location>
        <begin position="648"/>
        <end position="735"/>
    </location>
</feature>
<dbReference type="NCBIfam" id="TIGR01641">
    <property type="entry name" value="phageSPP1_gp7"/>
    <property type="match status" value="1"/>
</dbReference>